<dbReference type="GO" id="GO:0006508">
    <property type="term" value="P:proteolysis"/>
    <property type="evidence" value="ECO:0007669"/>
    <property type="project" value="UniProtKB-KW"/>
</dbReference>
<dbReference type="InterPro" id="IPR012962">
    <property type="entry name" value="Pept_M54_archaemetzincn"/>
</dbReference>
<evidence type="ECO:0000313" key="10">
    <source>
        <dbReference type="Proteomes" id="UP000663828"/>
    </source>
</evidence>
<comment type="caution">
    <text evidence="8">The sequence shown here is derived from an EMBL/GenBank/DDBJ whole genome shotgun (WGS) entry which is preliminary data.</text>
</comment>
<evidence type="ECO:0000256" key="7">
    <source>
        <dbReference type="SAM" id="MobiDB-lite"/>
    </source>
</evidence>
<evidence type="ECO:0000256" key="2">
    <source>
        <dbReference type="ARBA" id="ARBA00022670"/>
    </source>
</evidence>
<dbReference type="EMBL" id="CAJNOR010001384">
    <property type="protein sequence ID" value="CAF1133592.1"/>
    <property type="molecule type" value="Genomic_DNA"/>
</dbReference>
<protein>
    <recommendedName>
        <fullName evidence="12">Archaemetzincin-2</fullName>
    </recommendedName>
</protein>
<keyword evidence="4" id="KW-0378">Hydrolase</keyword>
<dbReference type="GO" id="GO:0008237">
    <property type="term" value="F:metallopeptidase activity"/>
    <property type="evidence" value="ECO:0007669"/>
    <property type="project" value="UniProtKB-KW"/>
</dbReference>
<keyword evidence="6" id="KW-0482">Metalloprotease</keyword>
<evidence type="ECO:0000256" key="1">
    <source>
        <dbReference type="ARBA" id="ARBA00001947"/>
    </source>
</evidence>
<evidence type="ECO:0000313" key="8">
    <source>
        <dbReference type="EMBL" id="CAF1078003.1"/>
    </source>
</evidence>
<accession>A0A814ME76</accession>
<dbReference type="PANTHER" id="PTHR15910:SF1">
    <property type="entry name" value="ARCHAEMETZINCIN-2"/>
    <property type="match status" value="1"/>
</dbReference>
<dbReference type="OrthoDB" id="2365600at2759"/>
<dbReference type="InterPro" id="IPR024079">
    <property type="entry name" value="MetalloPept_cat_dom_sf"/>
</dbReference>
<keyword evidence="3" id="KW-0479">Metal-binding</keyword>
<keyword evidence="5" id="KW-0862">Zinc</keyword>
<dbReference type="AlphaFoldDB" id="A0A814ME76"/>
<dbReference type="PANTHER" id="PTHR15910">
    <property type="entry name" value="ARCHAEMETZINCIN"/>
    <property type="match status" value="1"/>
</dbReference>
<keyword evidence="10" id="KW-1185">Reference proteome</keyword>
<gene>
    <name evidence="8" type="ORF">EDS130_LOCUS18802</name>
    <name evidence="9" type="ORF">XAT740_LOCUS20035</name>
</gene>
<dbReference type="Proteomes" id="UP000663828">
    <property type="component" value="Unassembled WGS sequence"/>
</dbReference>
<sequence>MSRTRQRKTVPFAHGFKLPDQSAIEKALGTFDDATLESVFNENFYKTFDSLPFPKKPWDWLAQYIERGQTYAEHLQLSRTLNTPASSNRKSIYLTIIGEIDYSIFDINSLVEYTQRFFQMPVKLIHPFMDFQLDDNTYQWTCKKLTKSADEKSQTFNLRTRYNEKPKHCQVHVTSILNLLTKVVPEDAKCLVALTMLDLYSDDTDLFIAGLARGNSRVAVFSLYRYDPYLSFNESDWFSCKMKTASKSEEEMTKRRKLLLLRACRLLTHEICHLFGIAHCIFYSCLINGSGHLDEDFSQPLLECPVDLRKLHTLIQFDIQDRYEQLLEFFKIHKFQNELESVQTKLNVINQSMNSNTSTAKRKHDHYTATSDSRLRSSKRLAKC</sequence>
<evidence type="ECO:0000256" key="3">
    <source>
        <dbReference type="ARBA" id="ARBA00022723"/>
    </source>
</evidence>
<evidence type="ECO:0000313" key="11">
    <source>
        <dbReference type="Proteomes" id="UP000663852"/>
    </source>
</evidence>
<evidence type="ECO:0008006" key="12">
    <source>
        <dbReference type="Google" id="ProtNLM"/>
    </source>
</evidence>
<organism evidence="8 11">
    <name type="scientific">Adineta ricciae</name>
    <name type="common">Rotifer</name>
    <dbReference type="NCBI Taxonomy" id="249248"/>
    <lineage>
        <taxon>Eukaryota</taxon>
        <taxon>Metazoa</taxon>
        <taxon>Spiralia</taxon>
        <taxon>Gnathifera</taxon>
        <taxon>Rotifera</taxon>
        <taxon>Eurotatoria</taxon>
        <taxon>Bdelloidea</taxon>
        <taxon>Adinetida</taxon>
        <taxon>Adinetidae</taxon>
        <taxon>Adineta</taxon>
    </lineage>
</organism>
<reference evidence="8" key="1">
    <citation type="submission" date="2021-02" db="EMBL/GenBank/DDBJ databases">
        <authorList>
            <person name="Nowell W R."/>
        </authorList>
    </citation>
    <scope>NUCLEOTIDE SEQUENCE</scope>
</reference>
<evidence type="ECO:0000256" key="5">
    <source>
        <dbReference type="ARBA" id="ARBA00022833"/>
    </source>
</evidence>
<name>A0A814ME76_ADIRI</name>
<dbReference type="CDD" id="cd11375">
    <property type="entry name" value="Peptidase_M54"/>
    <property type="match status" value="1"/>
</dbReference>
<evidence type="ECO:0000313" key="9">
    <source>
        <dbReference type="EMBL" id="CAF1133592.1"/>
    </source>
</evidence>
<dbReference type="GO" id="GO:0046872">
    <property type="term" value="F:metal ion binding"/>
    <property type="evidence" value="ECO:0007669"/>
    <property type="project" value="UniProtKB-KW"/>
</dbReference>
<dbReference type="Proteomes" id="UP000663852">
    <property type="component" value="Unassembled WGS sequence"/>
</dbReference>
<keyword evidence="2" id="KW-0645">Protease</keyword>
<dbReference type="EMBL" id="CAJNOJ010000088">
    <property type="protein sequence ID" value="CAF1078003.1"/>
    <property type="molecule type" value="Genomic_DNA"/>
</dbReference>
<feature type="region of interest" description="Disordered" evidence="7">
    <location>
        <begin position="355"/>
        <end position="384"/>
    </location>
</feature>
<dbReference type="Gene3D" id="3.40.390.10">
    <property type="entry name" value="Collagenase (Catalytic Domain)"/>
    <property type="match status" value="1"/>
</dbReference>
<evidence type="ECO:0000256" key="4">
    <source>
        <dbReference type="ARBA" id="ARBA00022801"/>
    </source>
</evidence>
<comment type="cofactor">
    <cofactor evidence="1">
        <name>Zn(2+)</name>
        <dbReference type="ChEBI" id="CHEBI:29105"/>
    </cofactor>
</comment>
<proteinExistence type="predicted"/>
<evidence type="ECO:0000256" key="6">
    <source>
        <dbReference type="ARBA" id="ARBA00023049"/>
    </source>
</evidence>